<keyword evidence="2" id="KW-0378">Hydrolase</keyword>
<keyword evidence="2" id="KW-0121">Carboxypeptidase</keyword>
<dbReference type="Pfam" id="PF02557">
    <property type="entry name" value="VanY"/>
    <property type="match status" value="1"/>
</dbReference>
<dbReference type="CDD" id="cd14852">
    <property type="entry name" value="LD-carboxypeptidase"/>
    <property type="match status" value="1"/>
</dbReference>
<sequence>MKKWVVFAFILVILLSYGIPQLNVKSGGEGKVNIENGSLPSKDSQMITVSKEQMYQGDLLLVNADYALHQEGIRSDVVSLSDRSDLVKGFGLLDPSIQLSQSIVKSFGKMVAGAAKDGVNHFLINSGYRDADKQDQLYRDMGHDYALPAYHSEHNLGVSLDIGSTEAKMEDAKEGKWLEQHAWEYGFILRYPKGKEEITGIKFEPWHFRYVGRAHSAIMYQQDLTLEQYLDELKKTKGLSITLDNQKYTVTYYPMVGDSVTVRVPKGEHYDISGNNYDGVIVTAYA</sequence>
<keyword evidence="3" id="KW-1185">Reference proteome</keyword>
<reference evidence="3" key="1">
    <citation type="submission" date="2016-10" db="EMBL/GenBank/DDBJ databases">
        <authorList>
            <person name="Varghese N."/>
            <person name="Submissions S."/>
        </authorList>
    </citation>
    <scope>NUCLEOTIDE SEQUENCE [LARGE SCALE GENOMIC DNA]</scope>
    <source>
        <strain evidence="3">CGMCC 1.10784</strain>
    </source>
</reference>
<dbReference type="GO" id="GO:0006508">
    <property type="term" value="P:proteolysis"/>
    <property type="evidence" value="ECO:0007669"/>
    <property type="project" value="InterPro"/>
</dbReference>
<dbReference type="InterPro" id="IPR009045">
    <property type="entry name" value="Zn_M74/Hedgehog-like"/>
</dbReference>
<dbReference type="InterPro" id="IPR052179">
    <property type="entry name" value="DD-CPase-like"/>
</dbReference>
<dbReference type="InterPro" id="IPR058193">
    <property type="entry name" value="VanY/YodJ_core_dom"/>
</dbReference>
<dbReference type="InterPro" id="IPR003709">
    <property type="entry name" value="VanY-like_core_dom"/>
</dbReference>
<dbReference type="EMBL" id="FOMT01000006">
    <property type="protein sequence ID" value="SFF20092.1"/>
    <property type="molecule type" value="Genomic_DNA"/>
</dbReference>
<dbReference type="OrthoDB" id="9792074at2"/>
<dbReference type="SUPFAM" id="SSF55166">
    <property type="entry name" value="Hedgehog/DD-peptidase"/>
    <property type="match status" value="1"/>
</dbReference>
<evidence type="ECO:0000313" key="3">
    <source>
        <dbReference type="Proteomes" id="UP000198855"/>
    </source>
</evidence>
<gene>
    <name evidence="2" type="ORF">SAMN05216378_5425</name>
</gene>
<dbReference type="PANTHER" id="PTHR34385">
    <property type="entry name" value="D-ALANYL-D-ALANINE CARBOXYPEPTIDASE"/>
    <property type="match status" value="1"/>
</dbReference>
<organism evidence="2 3">
    <name type="scientific">Paenibacillus catalpae</name>
    <dbReference type="NCBI Taxonomy" id="1045775"/>
    <lineage>
        <taxon>Bacteria</taxon>
        <taxon>Bacillati</taxon>
        <taxon>Bacillota</taxon>
        <taxon>Bacilli</taxon>
        <taxon>Bacillales</taxon>
        <taxon>Paenibacillaceae</taxon>
        <taxon>Paenibacillus</taxon>
    </lineage>
</organism>
<protein>
    <submittedName>
        <fullName evidence="2">D-alanyl-D-alanine carboxypeptidase</fullName>
    </submittedName>
</protein>
<dbReference type="Gene3D" id="3.30.1380.10">
    <property type="match status" value="1"/>
</dbReference>
<name>A0A1I2GRJ2_9BACL</name>
<dbReference type="PANTHER" id="PTHR34385:SF1">
    <property type="entry name" value="PEPTIDOGLYCAN L-ALANYL-D-GLUTAMATE ENDOPEPTIDASE CWLK"/>
    <property type="match status" value="1"/>
</dbReference>
<dbReference type="Gene3D" id="3.30.200.180">
    <property type="match status" value="1"/>
</dbReference>
<dbReference type="Proteomes" id="UP000198855">
    <property type="component" value="Unassembled WGS sequence"/>
</dbReference>
<accession>A0A1I2GRJ2</accession>
<evidence type="ECO:0000259" key="1">
    <source>
        <dbReference type="Pfam" id="PF02557"/>
    </source>
</evidence>
<feature type="domain" description="D-alanyl-D-alanine carboxypeptidase-like core" evidence="1">
    <location>
        <begin position="97"/>
        <end position="212"/>
    </location>
</feature>
<dbReference type="STRING" id="1045775.SAMN05216378_5425"/>
<evidence type="ECO:0000313" key="2">
    <source>
        <dbReference type="EMBL" id="SFF20092.1"/>
    </source>
</evidence>
<dbReference type="GO" id="GO:0004180">
    <property type="term" value="F:carboxypeptidase activity"/>
    <property type="evidence" value="ECO:0007669"/>
    <property type="project" value="UniProtKB-KW"/>
</dbReference>
<proteinExistence type="predicted"/>
<keyword evidence="2" id="KW-0645">Protease</keyword>
<dbReference type="RefSeq" id="WP_091189640.1">
    <property type="nucleotide sequence ID" value="NZ_FOMT01000006.1"/>
</dbReference>
<dbReference type="AlphaFoldDB" id="A0A1I2GRJ2"/>